<accession>A0A6J3LRN5</accession>
<reference evidence="2" key="1">
    <citation type="submission" date="2020-01" db="EMBL/GenBank/DDBJ databases">
        <authorList>
            <consortium name="DOE Joint Genome Institute"/>
            <person name="Haridas S."/>
            <person name="Albert R."/>
            <person name="Binder M."/>
            <person name="Bloem J."/>
            <person name="Labutti K."/>
            <person name="Salamov A."/>
            <person name="Andreopoulos B."/>
            <person name="Baker S.E."/>
            <person name="Barry K."/>
            <person name="Bills G."/>
            <person name="Bluhm B.H."/>
            <person name="Cannon C."/>
            <person name="Castanera R."/>
            <person name="Culley D.E."/>
            <person name="Daum C."/>
            <person name="Ezra D."/>
            <person name="Gonzalez J.B."/>
            <person name="Henrissat B."/>
            <person name="Kuo A."/>
            <person name="Liang C."/>
            <person name="Lipzen A."/>
            <person name="Lutzoni F."/>
            <person name="Magnuson J."/>
            <person name="Mondo S."/>
            <person name="Nolan M."/>
            <person name="Ohm R."/>
            <person name="Pangilinan J."/>
            <person name="Park H.-J."/>
            <person name="Ramirez L."/>
            <person name="Alfaro M."/>
            <person name="Sun H."/>
            <person name="Tritt A."/>
            <person name="Yoshinaga Y."/>
            <person name="Zwiers L.-H."/>
            <person name="Turgeon B.G."/>
            <person name="Goodwin S.B."/>
            <person name="Spatafora J.W."/>
            <person name="Crous P.W."/>
            <person name="Grigoriev I.V."/>
        </authorList>
    </citation>
    <scope>NUCLEOTIDE SEQUENCE</scope>
    <source>
        <strain evidence="2">CBS 342.82</strain>
    </source>
</reference>
<reference evidence="2" key="2">
    <citation type="submission" date="2020-04" db="EMBL/GenBank/DDBJ databases">
        <authorList>
            <consortium name="NCBI Genome Project"/>
        </authorList>
    </citation>
    <scope>NUCLEOTIDE SEQUENCE</scope>
    <source>
        <strain evidence="2">CBS 342.82</strain>
    </source>
</reference>
<reference evidence="2" key="3">
    <citation type="submission" date="2025-08" db="UniProtKB">
        <authorList>
            <consortium name="RefSeq"/>
        </authorList>
    </citation>
    <scope>IDENTIFICATION</scope>
    <source>
        <strain evidence="2">CBS 342.82</strain>
    </source>
</reference>
<gene>
    <name evidence="2" type="ORF">K489DRAFT_128481</name>
</gene>
<dbReference type="Proteomes" id="UP000504637">
    <property type="component" value="Unplaced"/>
</dbReference>
<name>A0A6J3LRN5_9PEZI</name>
<dbReference type="GeneID" id="54356823"/>
<evidence type="ECO:0000313" key="2">
    <source>
        <dbReference type="RefSeq" id="XP_033455314.1"/>
    </source>
</evidence>
<proteinExistence type="predicted"/>
<dbReference type="RefSeq" id="XP_033455314.1">
    <property type="nucleotide sequence ID" value="XM_033599024.1"/>
</dbReference>
<keyword evidence="1" id="KW-1185">Reference proteome</keyword>
<evidence type="ECO:0000313" key="1">
    <source>
        <dbReference type="Proteomes" id="UP000504637"/>
    </source>
</evidence>
<dbReference type="AlphaFoldDB" id="A0A6J3LRN5"/>
<sequence>MGSIRPSYCSSTRELTIPSTSRDCFQDDGDDYEAFIAFISVFISADWTIIQLANLRYIVLKSMGMNYESLASLLCSNAGTLETAVLNNVELFDEAWSRVFDSLSAPKFALMCHLRMSDCSYQSEDLSDEIRSRDTRSWVKLQIAIEERLEGHDETESHNWQSFASPYEAGHLRE</sequence>
<organism evidence="2">
    <name type="scientific">Dissoconium aciculare CBS 342.82</name>
    <dbReference type="NCBI Taxonomy" id="1314786"/>
    <lineage>
        <taxon>Eukaryota</taxon>
        <taxon>Fungi</taxon>
        <taxon>Dikarya</taxon>
        <taxon>Ascomycota</taxon>
        <taxon>Pezizomycotina</taxon>
        <taxon>Dothideomycetes</taxon>
        <taxon>Dothideomycetidae</taxon>
        <taxon>Mycosphaerellales</taxon>
        <taxon>Dissoconiaceae</taxon>
        <taxon>Dissoconium</taxon>
    </lineage>
</organism>
<protein>
    <submittedName>
        <fullName evidence="2">Uncharacterized protein</fullName>
    </submittedName>
</protein>